<dbReference type="Proteomes" id="UP000887561">
    <property type="component" value="Unplaced"/>
</dbReference>
<evidence type="ECO:0000313" key="1">
    <source>
        <dbReference type="Proteomes" id="UP000887561"/>
    </source>
</evidence>
<protein>
    <submittedName>
        <fullName evidence="2">Dynein heavy chain linker domain-containing protein</fullName>
    </submittedName>
</protein>
<dbReference type="WBParaSite" id="scaffold5583_cov145.g9739">
    <property type="protein sequence ID" value="scaffold5583_cov145.g9739"/>
    <property type="gene ID" value="scaffold5583_cov145.g9739"/>
</dbReference>
<evidence type="ECO:0000313" key="2">
    <source>
        <dbReference type="WBParaSite" id="scaffold5583_cov145.g9739"/>
    </source>
</evidence>
<reference evidence="2" key="1">
    <citation type="submission" date="2022-11" db="UniProtKB">
        <authorList>
            <consortium name="WormBaseParasite"/>
        </authorList>
    </citation>
    <scope>IDENTIFICATION</scope>
</reference>
<dbReference type="AlphaFoldDB" id="A0A915MVE1"/>
<name>A0A915MVE1_MELJA</name>
<sequence>DDRMALIRAVEFIREKRQEFDKIFVKIEKVKVECEQFEIEQPEWPLLNELKIDLENYESNYLLYEDFSNALQPISDQEWILFRSKTYIFDEFLQQWLEKLKELQTSNVSVRLQKDIEQMREFSINLKFCRGDIFSADHW</sequence>
<proteinExistence type="predicted"/>
<accession>A0A915MVE1</accession>
<keyword evidence="1" id="KW-1185">Reference proteome</keyword>
<organism evidence="1 2">
    <name type="scientific">Meloidogyne javanica</name>
    <name type="common">Root-knot nematode worm</name>
    <dbReference type="NCBI Taxonomy" id="6303"/>
    <lineage>
        <taxon>Eukaryota</taxon>
        <taxon>Metazoa</taxon>
        <taxon>Ecdysozoa</taxon>
        <taxon>Nematoda</taxon>
        <taxon>Chromadorea</taxon>
        <taxon>Rhabditida</taxon>
        <taxon>Tylenchina</taxon>
        <taxon>Tylenchomorpha</taxon>
        <taxon>Tylenchoidea</taxon>
        <taxon>Meloidogynidae</taxon>
        <taxon>Meloidogyninae</taxon>
        <taxon>Meloidogyne</taxon>
        <taxon>Meloidogyne incognita group</taxon>
    </lineage>
</organism>